<dbReference type="AlphaFoldDB" id="A0A9N9RQ49"/>
<reference evidence="3" key="2">
    <citation type="submission" date="2022-10" db="EMBL/GenBank/DDBJ databases">
        <authorList>
            <consortium name="ENA_rothamsted_submissions"/>
            <consortium name="culmorum"/>
            <person name="King R."/>
        </authorList>
    </citation>
    <scope>NUCLEOTIDE SEQUENCE</scope>
</reference>
<feature type="signal peptide" evidence="2">
    <location>
        <begin position="1"/>
        <end position="16"/>
    </location>
</feature>
<sequence>MKRFLMFLYILKCIQSQQQQDSGTFFQSQLPLIRSMIPLIRQQSGNLPGIDRIIQDLERIQRLTPDDIREEEKRQRELELNPTTSPGNSQIIQPIAPAARRPSFKYPEIKNSLNGPNELLRNVGGPYGGGLGLQNIYG</sequence>
<keyword evidence="2" id="KW-0732">Signal</keyword>
<protein>
    <submittedName>
        <fullName evidence="3">Uncharacterized protein</fullName>
    </submittedName>
</protein>
<dbReference type="EMBL" id="OU895877">
    <property type="protein sequence ID" value="CAG9801136.1"/>
    <property type="molecule type" value="Genomic_DNA"/>
</dbReference>
<evidence type="ECO:0000256" key="2">
    <source>
        <dbReference type="SAM" id="SignalP"/>
    </source>
</evidence>
<feature type="chain" id="PRO_5040145303" evidence="2">
    <location>
        <begin position="17"/>
        <end position="138"/>
    </location>
</feature>
<reference evidence="3" key="1">
    <citation type="submission" date="2022-01" db="EMBL/GenBank/DDBJ databases">
        <authorList>
            <person name="King R."/>
        </authorList>
    </citation>
    <scope>NUCLEOTIDE SEQUENCE</scope>
</reference>
<feature type="compositionally biased region" description="Polar residues" evidence="1">
    <location>
        <begin position="81"/>
        <end position="92"/>
    </location>
</feature>
<feature type="region of interest" description="Disordered" evidence="1">
    <location>
        <begin position="65"/>
        <end position="93"/>
    </location>
</feature>
<organism evidence="3 4">
    <name type="scientific">Chironomus riparius</name>
    <dbReference type="NCBI Taxonomy" id="315576"/>
    <lineage>
        <taxon>Eukaryota</taxon>
        <taxon>Metazoa</taxon>
        <taxon>Ecdysozoa</taxon>
        <taxon>Arthropoda</taxon>
        <taxon>Hexapoda</taxon>
        <taxon>Insecta</taxon>
        <taxon>Pterygota</taxon>
        <taxon>Neoptera</taxon>
        <taxon>Endopterygota</taxon>
        <taxon>Diptera</taxon>
        <taxon>Nematocera</taxon>
        <taxon>Chironomoidea</taxon>
        <taxon>Chironomidae</taxon>
        <taxon>Chironominae</taxon>
        <taxon>Chironomus</taxon>
    </lineage>
</organism>
<evidence type="ECO:0000313" key="4">
    <source>
        <dbReference type="Proteomes" id="UP001153620"/>
    </source>
</evidence>
<evidence type="ECO:0000256" key="1">
    <source>
        <dbReference type="SAM" id="MobiDB-lite"/>
    </source>
</evidence>
<accession>A0A9N9RQ49</accession>
<gene>
    <name evidence="3" type="ORF">CHIRRI_LOCUS4071</name>
</gene>
<proteinExistence type="predicted"/>
<dbReference type="Proteomes" id="UP001153620">
    <property type="component" value="Chromosome 1"/>
</dbReference>
<keyword evidence="4" id="KW-1185">Reference proteome</keyword>
<feature type="compositionally biased region" description="Basic and acidic residues" evidence="1">
    <location>
        <begin position="65"/>
        <end position="79"/>
    </location>
</feature>
<evidence type="ECO:0000313" key="3">
    <source>
        <dbReference type="EMBL" id="CAG9801136.1"/>
    </source>
</evidence>
<name>A0A9N9RQ49_9DIPT</name>